<evidence type="ECO:0000313" key="9">
    <source>
        <dbReference type="EMBL" id="EDK45378.1"/>
    </source>
</evidence>
<dbReference type="eggNOG" id="KOG4143">
    <property type="taxonomic scope" value="Eukaryota"/>
</dbReference>
<dbReference type="EC" id="5.-.-.-" evidence="8"/>
<accession>A5E1S0</accession>
<evidence type="ECO:0000256" key="3">
    <source>
        <dbReference type="ARBA" id="ARBA00022692"/>
    </source>
</evidence>
<dbReference type="PANTHER" id="PTHR10868">
    <property type="entry name" value="SIGMA 1-TYPE OPIOID RECEPTOR-RELATED"/>
    <property type="match status" value="1"/>
</dbReference>
<sequence>MKLFVFAVLPIALYAILNALYTTWLPTNYRFDKQVLHTLVKETLQEHLDEKNATEIMVDLGARLKTRYPDIVNDLNFKDWVFNNAGGAMGTMFILHSSISEYLIFFGTAVGTEGHCGVHFADDYFYILKGEQRAALPGSMEAEVYVPGDCNHYKRGAVKQYGMAGESWALELAQGWIPSMLFFGFMDTLTSTLDFHTFYLTAYFTAKDMIKNLLRGKF</sequence>
<comment type="subcellular location">
    <subcellularLocation>
        <location evidence="1">Endoplasmic reticulum membrane</location>
    </subcellularLocation>
</comment>
<dbReference type="FunCoup" id="A5E1S0">
    <property type="interactions" value="141"/>
</dbReference>
<reference evidence="9 10" key="1">
    <citation type="journal article" date="2009" name="Nature">
        <title>Evolution of pathogenicity and sexual reproduction in eight Candida genomes.</title>
        <authorList>
            <person name="Butler G."/>
            <person name="Rasmussen M.D."/>
            <person name="Lin M.F."/>
            <person name="Santos M.A."/>
            <person name="Sakthikumar S."/>
            <person name="Munro C.A."/>
            <person name="Rheinbay E."/>
            <person name="Grabherr M."/>
            <person name="Forche A."/>
            <person name="Reedy J.L."/>
            <person name="Agrafioti I."/>
            <person name="Arnaud M.B."/>
            <person name="Bates S."/>
            <person name="Brown A.J."/>
            <person name="Brunke S."/>
            <person name="Costanzo M.C."/>
            <person name="Fitzpatrick D.A."/>
            <person name="de Groot P.W."/>
            <person name="Harris D."/>
            <person name="Hoyer L.L."/>
            <person name="Hube B."/>
            <person name="Klis F.M."/>
            <person name="Kodira C."/>
            <person name="Lennard N."/>
            <person name="Logue M.E."/>
            <person name="Martin R."/>
            <person name="Neiman A.M."/>
            <person name="Nikolaou E."/>
            <person name="Quail M.A."/>
            <person name="Quinn J."/>
            <person name="Santos M.C."/>
            <person name="Schmitzberger F.F."/>
            <person name="Sherlock G."/>
            <person name="Shah P."/>
            <person name="Silverstein K.A."/>
            <person name="Skrzypek M.S."/>
            <person name="Soll D."/>
            <person name="Staggs R."/>
            <person name="Stansfield I."/>
            <person name="Stumpf M.P."/>
            <person name="Sudbery P.E."/>
            <person name="Srikantha T."/>
            <person name="Zeng Q."/>
            <person name="Berman J."/>
            <person name="Berriman M."/>
            <person name="Heitman J."/>
            <person name="Gow N.A."/>
            <person name="Lorenz M.C."/>
            <person name="Birren B.W."/>
            <person name="Kellis M."/>
            <person name="Cuomo C.A."/>
        </authorList>
    </citation>
    <scope>NUCLEOTIDE SEQUENCE [LARGE SCALE GENOMIC DNA]</scope>
    <source>
        <strain evidence="10">ATCC 11503 / BCRC 21390 / CBS 2605 / JCM 1781 / NBRC 1676 / NRRL YB-4239</strain>
    </source>
</reference>
<dbReference type="GeneID" id="5232764"/>
<dbReference type="GO" id="GO:0016853">
    <property type="term" value="F:isomerase activity"/>
    <property type="evidence" value="ECO:0007669"/>
    <property type="project" value="UniProtKB-KW"/>
</dbReference>
<dbReference type="AlphaFoldDB" id="A5E1S0"/>
<comment type="function">
    <text evidence="8">Catalyzes the reaction which results in unsaturation at C-7 in the B ring of sterols.</text>
</comment>
<keyword evidence="6" id="KW-0472">Membrane</keyword>
<dbReference type="GO" id="GO:0006696">
    <property type="term" value="P:ergosterol biosynthetic process"/>
    <property type="evidence" value="ECO:0007669"/>
    <property type="project" value="TreeGrafter"/>
</dbReference>
<evidence type="ECO:0000256" key="8">
    <source>
        <dbReference type="RuleBase" id="RU368083"/>
    </source>
</evidence>
<evidence type="ECO:0000256" key="4">
    <source>
        <dbReference type="ARBA" id="ARBA00022824"/>
    </source>
</evidence>
<evidence type="ECO:0000256" key="5">
    <source>
        <dbReference type="ARBA" id="ARBA00022989"/>
    </source>
</evidence>
<dbReference type="UniPathway" id="UPA00768"/>
<keyword evidence="4" id="KW-0256">Endoplasmic reticulum</keyword>
<evidence type="ECO:0000256" key="6">
    <source>
        <dbReference type="ARBA" id="ARBA00023136"/>
    </source>
</evidence>
<dbReference type="EMBL" id="CH981527">
    <property type="protein sequence ID" value="EDK45378.1"/>
    <property type="molecule type" value="Genomic_DNA"/>
</dbReference>
<keyword evidence="3" id="KW-0812">Transmembrane</keyword>
<organism evidence="9 10">
    <name type="scientific">Lodderomyces elongisporus (strain ATCC 11503 / CBS 2605 / JCM 1781 / NBRC 1676 / NRRL YB-4239)</name>
    <name type="common">Yeast</name>
    <name type="synonym">Saccharomyces elongisporus</name>
    <dbReference type="NCBI Taxonomy" id="379508"/>
    <lineage>
        <taxon>Eukaryota</taxon>
        <taxon>Fungi</taxon>
        <taxon>Dikarya</taxon>
        <taxon>Ascomycota</taxon>
        <taxon>Saccharomycotina</taxon>
        <taxon>Pichiomycetes</taxon>
        <taxon>Debaryomycetaceae</taxon>
        <taxon>Candida/Lodderomyces clade</taxon>
        <taxon>Lodderomyces</taxon>
    </lineage>
</organism>
<comment type="pathway">
    <text evidence="7 8">Steroid metabolism; ergosterol biosynthesis.</text>
</comment>
<keyword evidence="10" id="KW-1185">Reference proteome</keyword>
<dbReference type="InterPro" id="IPR006716">
    <property type="entry name" value="ERG2_sigma1_rcpt-like"/>
</dbReference>
<dbReference type="KEGG" id="lel:PVL30_003044"/>
<name>A5E1S0_LODEL</name>
<evidence type="ECO:0000256" key="7">
    <source>
        <dbReference type="ARBA" id="ARBA00029435"/>
    </source>
</evidence>
<dbReference type="GO" id="GO:0005789">
    <property type="term" value="C:endoplasmic reticulum membrane"/>
    <property type="evidence" value="ECO:0007669"/>
    <property type="project" value="UniProtKB-SubCell"/>
</dbReference>
<dbReference type="PANTHER" id="PTHR10868:SF1">
    <property type="entry name" value="SIGMA NON-OPIOID INTRACELLULAR RECEPTOR 1"/>
    <property type="match status" value="1"/>
</dbReference>
<dbReference type="InParanoid" id="A5E1S0"/>
<keyword evidence="5" id="KW-1133">Transmembrane helix</keyword>
<keyword evidence="9" id="KW-0413">Isomerase</keyword>
<evidence type="ECO:0000256" key="2">
    <source>
        <dbReference type="ARBA" id="ARBA00007141"/>
    </source>
</evidence>
<dbReference type="OMA" id="WKTTRIT"/>
<gene>
    <name evidence="9" type="ORF">LELG_03557</name>
</gene>
<dbReference type="VEuPathDB" id="FungiDB:LELG_03557"/>
<dbReference type="OrthoDB" id="347124at2759"/>
<comment type="similarity">
    <text evidence="2 8">Belongs to the ERG2 family.</text>
</comment>
<dbReference type="Proteomes" id="UP000001996">
    <property type="component" value="Unassembled WGS sequence"/>
</dbReference>
<dbReference type="Pfam" id="PF04622">
    <property type="entry name" value="ERG2_Sigma1R"/>
    <property type="match status" value="1"/>
</dbReference>
<dbReference type="HOGENOM" id="CLU_085469_0_0_1"/>
<protein>
    <recommendedName>
        <fullName evidence="8">C-8 sterol isomerase</fullName>
        <ecNumber evidence="8">5.-.-.-</ecNumber>
    </recommendedName>
    <alternativeName>
        <fullName evidence="8">Delta-8--delta-7 sterol isomerase</fullName>
    </alternativeName>
</protein>
<dbReference type="STRING" id="379508.A5E1S0"/>
<proteinExistence type="inferred from homology"/>
<evidence type="ECO:0000256" key="1">
    <source>
        <dbReference type="ARBA" id="ARBA00004586"/>
    </source>
</evidence>
<evidence type="ECO:0000313" key="10">
    <source>
        <dbReference type="Proteomes" id="UP000001996"/>
    </source>
</evidence>